<keyword evidence="1" id="KW-0472">Membrane</keyword>
<evidence type="ECO:0000313" key="3">
    <source>
        <dbReference type="EMBL" id="TGY39932.1"/>
    </source>
</evidence>
<dbReference type="Gene3D" id="2.60.200.20">
    <property type="match status" value="1"/>
</dbReference>
<dbReference type="InterPro" id="IPR008984">
    <property type="entry name" value="SMAD_FHA_dom_sf"/>
</dbReference>
<evidence type="ECO:0000313" key="4">
    <source>
        <dbReference type="Proteomes" id="UP000306888"/>
    </source>
</evidence>
<dbReference type="Proteomes" id="UP000306888">
    <property type="component" value="Unassembled WGS sequence"/>
</dbReference>
<dbReference type="AlphaFoldDB" id="A0A4S2DER1"/>
<dbReference type="PROSITE" id="PS50006">
    <property type="entry name" value="FHA_DOMAIN"/>
    <property type="match status" value="1"/>
</dbReference>
<keyword evidence="4" id="KW-1185">Reference proteome</keyword>
<dbReference type="EMBL" id="SRYR01000018">
    <property type="protein sequence ID" value="TGY39932.1"/>
    <property type="molecule type" value="Genomic_DNA"/>
</dbReference>
<protein>
    <submittedName>
        <fullName evidence="3">FHA domain-containing protein</fullName>
    </submittedName>
</protein>
<dbReference type="CDD" id="cd00060">
    <property type="entry name" value="FHA"/>
    <property type="match status" value="1"/>
</dbReference>
<accession>A0A4S2DER1</accession>
<dbReference type="InterPro" id="IPR045962">
    <property type="entry name" value="DUF6382"/>
</dbReference>
<dbReference type="RefSeq" id="WP_136008259.1">
    <property type="nucleotide sequence ID" value="NZ_SRYR01000018.1"/>
</dbReference>
<keyword evidence="1" id="KW-0812">Transmembrane</keyword>
<dbReference type="SUPFAM" id="SSF49879">
    <property type="entry name" value="SMAD/FHA domain"/>
    <property type="match status" value="1"/>
</dbReference>
<dbReference type="InterPro" id="IPR000253">
    <property type="entry name" value="FHA_dom"/>
</dbReference>
<feature type="domain" description="FHA" evidence="2">
    <location>
        <begin position="292"/>
        <end position="343"/>
    </location>
</feature>
<reference evidence="3 4" key="1">
    <citation type="submission" date="2019-04" db="EMBL/GenBank/DDBJ databases">
        <title>Microbes associate with the intestines of laboratory mice.</title>
        <authorList>
            <person name="Navarre W."/>
            <person name="Wong E."/>
            <person name="Huang K."/>
            <person name="Tropini C."/>
            <person name="Ng K."/>
            <person name="Yu B."/>
        </authorList>
    </citation>
    <scope>NUCLEOTIDE SEQUENCE [LARGE SCALE GENOMIC DNA]</scope>
    <source>
        <strain evidence="3 4">NM50_B9-20</strain>
    </source>
</reference>
<dbReference type="Pfam" id="PF00498">
    <property type="entry name" value="FHA"/>
    <property type="match status" value="1"/>
</dbReference>
<sequence length="368" mass="42646">MKFKAKVKNSELTVKVKISSNEVISEREIDILENKKIRGLLKPKQRRKNLIDYSGPAGVSLIEHLKKPITRYEFFFIMAQIVDATKKVENNNLFLNNLILDLRYVYINENTKEMQFIYIPVLSNHILLNIIGFMEAIAYAVKLMPNQDFDFVAKYVSFIRSLNHFNISSIEAYISKEDKDVAKQIKNQKVNVDGFIIDKPKDYYEDKMEYCNEETSILESDEETGLLNEYGSTGILDSYEKESMEVLHDNEGTMLLDANEKFNIGSYQENVHFPYLVRTSNSEIISINKPVFRLGKERSYVDYFVTNNNAVSRSHADIITRGKSYFVCDQNSTNHTYINDKVLVIKAETEIHEGDVLKLANEEFTFHI</sequence>
<proteinExistence type="predicted"/>
<name>A0A4S2DER1_9CLOT</name>
<keyword evidence="1" id="KW-1133">Transmembrane helix</keyword>
<organism evidence="3 4">
    <name type="scientific">Clostridium sartagoforme</name>
    <dbReference type="NCBI Taxonomy" id="84031"/>
    <lineage>
        <taxon>Bacteria</taxon>
        <taxon>Bacillati</taxon>
        <taxon>Bacillota</taxon>
        <taxon>Clostridia</taxon>
        <taxon>Eubacteriales</taxon>
        <taxon>Clostridiaceae</taxon>
        <taxon>Clostridium</taxon>
    </lineage>
</organism>
<evidence type="ECO:0000256" key="1">
    <source>
        <dbReference type="SAM" id="Phobius"/>
    </source>
</evidence>
<dbReference type="Pfam" id="PF19909">
    <property type="entry name" value="DUF6382"/>
    <property type="match status" value="1"/>
</dbReference>
<dbReference type="OrthoDB" id="9783862at2"/>
<gene>
    <name evidence="3" type="ORF">E5347_16160</name>
</gene>
<feature type="transmembrane region" description="Helical" evidence="1">
    <location>
        <begin position="116"/>
        <end position="141"/>
    </location>
</feature>
<dbReference type="SMART" id="SM00240">
    <property type="entry name" value="FHA"/>
    <property type="match status" value="1"/>
</dbReference>
<comment type="caution">
    <text evidence="3">The sequence shown here is derived from an EMBL/GenBank/DDBJ whole genome shotgun (WGS) entry which is preliminary data.</text>
</comment>
<evidence type="ECO:0000259" key="2">
    <source>
        <dbReference type="PROSITE" id="PS50006"/>
    </source>
</evidence>